<keyword evidence="7" id="KW-0464">Manganese</keyword>
<name>A0A8S3ZQ94_9EUPU</name>
<comment type="cofactor">
    <cofactor evidence="7">
        <name>Mn(2+)</name>
        <dbReference type="ChEBI" id="CHEBI:29035"/>
    </cofactor>
</comment>
<evidence type="ECO:0000256" key="7">
    <source>
        <dbReference type="PIRSR" id="PIRSR624869-3"/>
    </source>
</evidence>
<protein>
    <recommendedName>
        <fullName evidence="8">FAM20 C-terminal domain-containing protein</fullName>
    </recommendedName>
</protein>
<keyword evidence="6" id="KW-0547">Nucleotide-binding</keyword>
<gene>
    <name evidence="9" type="ORF">CUNI_LOCUS14239</name>
</gene>
<organism evidence="9 10">
    <name type="scientific">Candidula unifasciata</name>
    <dbReference type="NCBI Taxonomy" id="100452"/>
    <lineage>
        <taxon>Eukaryota</taxon>
        <taxon>Metazoa</taxon>
        <taxon>Spiralia</taxon>
        <taxon>Lophotrochozoa</taxon>
        <taxon>Mollusca</taxon>
        <taxon>Gastropoda</taxon>
        <taxon>Heterobranchia</taxon>
        <taxon>Euthyneura</taxon>
        <taxon>Panpulmonata</taxon>
        <taxon>Eupulmonata</taxon>
        <taxon>Stylommatophora</taxon>
        <taxon>Helicina</taxon>
        <taxon>Helicoidea</taxon>
        <taxon>Geomitridae</taxon>
        <taxon>Candidula</taxon>
    </lineage>
</organism>
<dbReference type="PANTHER" id="PTHR12450">
    <property type="entry name" value="DENTIN MATRIX PROTEIN 4 PROTEIN FAM20"/>
    <property type="match status" value="1"/>
</dbReference>
<keyword evidence="4" id="KW-1015">Disulfide bond</keyword>
<evidence type="ECO:0000256" key="4">
    <source>
        <dbReference type="ARBA" id="ARBA00023157"/>
    </source>
</evidence>
<feature type="binding site" evidence="7">
    <location>
        <position position="202"/>
    </location>
    <ligand>
        <name>Mn(2+)</name>
        <dbReference type="ChEBI" id="CHEBI:29035"/>
    </ligand>
</feature>
<dbReference type="GO" id="GO:0005524">
    <property type="term" value="F:ATP binding"/>
    <property type="evidence" value="ECO:0007669"/>
    <property type="project" value="UniProtKB-KW"/>
</dbReference>
<keyword evidence="10" id="KW-1185">Reference proteome</keyword>
<evidence type="ECO:0000313" key="9">
    <source>
        <dbReference type="EMBL" id="CAG5128681.1"/>
    </source>
</evidence>
<evidence type="ECO:0000259" key="8">
    <source>
        <dbReference type="Pfam" id="PF06702"/>
    </source>
</evidence>
<dbReference type="OrthoDB" id="8583677at2759"/>
<dbReference type="Proteomes" id="UP000678393">
    <property type="component" value="Unassembled WGS sequence"/>
</dbReference>
<evidence type="ECO:0000256" key="3">
    <source>
        <dbReference type="ARBA" id="ARBA00023034"/>
    </source>
</evidence>
<comment type="caution">
    <text evidence="9">The sequence shown here is derived from an EMBL/GenBank/DDBJ whole genome shotgun (WGS) entry which is preliminary data.</text>
</comment>
<dbReference type="GO" id="GO:0005794">
    <property type="term" value="C:Golgi apparatus"/>
    <property type="evidence" value="ECO:0007669"/>
    <property type="project" value="UniProtKB-SubCell"/>
</dbReference>
<evidence type="ECO:0000313" key="10">
    <source>
        <dbReference type="Proteomes" id="UP000678393"/>
    </source>
</evidence>
<comment type="similarity">
    <text evidence="2">Belongs to the FAM20 family.</text>
</comment>
<proteinExistence type="inferred from homology"/>
<dbReference type="GO" id="GO:0046872">
    <property type="term" value="F:metal ion binding"/>
    <property type="evidence" value="ECO:0007669"/>
    <property type="project" value="UniProtKB-KW"/>
</dbReference>
<feature type="binding site" evidence="6">
    <location>
        <position position="181"/>
    </location>
    <ligand>
        <name>ATP</name>
        <dbReference type="ChEBI" id="CHEBI:30616"/>
    </ligand>
</feature>
<dbReference type="InterPro" id="IPR009581">
    <property type="entry name" value="FAM20_C"/>
</dbReference>
<dbReference type="PANTHER" id="PTHR12450:SF22">
    <property type="entry name" value="EXTRACELLULAR SERINE_THREONINE PROTEIN CG31145"/>
    <property type="match status" value="1"/>
</dbReference>
<dbReference type="GO" id="GO:0016773">
    <property type="term" value="F:phosphotransferase activity, alcohol group as acceptor"/>
    <property type="evidence" value="ECO:0007669"/>
    <property type="project" value="TreeGrafter"/>
</dbReference>
<evidence type="ECO:0000256" key="6">
    <source>
        <dbReference type="PIRSR" id="PIRSR624869-2"/>
    </source>
</evidence>
<feature type="domain" description="FAM20 C-terminal" evidence="8">
    <location>
        <begin position="245"/>
        <end position="356"/>
    </location>
</feature>
<keyword evidence="7" id="KW-0479">Metal-binding</keyword>
<evidence type="ECO:0000256" key="5">
    <source>
        <dbReference type="ARBA" id="ARBA00023180"/>
    </source>
</evidence>
<dbReference type="AlphaFoldDB" id="A0A8S3ZQ94"/>
<keyword evidence="5" id="KW-0325">Glycoprotein</keyword>
<evidence type="ECO:0000256" key="2">
    <source>
        <dbReference type="ARBA" id="ARBA00006557"/>
    </source>
</evidence>
<feature type="binding site" evidence="6">
    <location>
        <begin position="280"/>
        <end position="283"/>
    </location>
    <ligand>
        <name>ATP</name>
        <dbReference type="ChEBI" id="CHEBI:30616"/>
    </ligand>
</feature>
<dbReference type="InterPro" id="IPR024869">
    <property type="entry name" value="FAM20"/>
</dbReference>
<dbReference type="Pfam" id="PF06702">
    <property type="entry name" value="Fam20C"/>
    <property type="match status" value="1"/>
</dbReference>
<evidence type="ECO:0000256" key="1">
    <source>
        <dbReference type="ARBA" id="ARBA00004555"/>
    </source>
</evidence>
<reference evidence="9" key="1">
    <citation type="submission" date="2021-04" db="EMBL/GenBank/DDBJ databases">
        <authorList>
            <consortium name="Molecular Ecology Group"/>
        </authorList>
    </citation>
    <scope>NUCLEOTIDE SEQUENCE</scope>
</reference>
<accession>A0A8S3ZQ94</accession>
<keyword evidence="6" id="KW-0067">ATP-binding</keyword>
<feature type="binding site" evidence="6">
    <location>
        <position position="165"/>
    </location>
    <ligand>
        <name>ATP</name>
        <dbReference type="ChEBI" id="CHEBI:30616"/>
    </ligand>
</feature>
<sequence>MCFVIMAVLRSRSKKVLVLLAVFLTMVFMKGQLFDDQSDSNNKRNSVFGKLNRNSGGSRANYGVPEVDELIDWYLTKQHIFESRYTLLANEPYAEFLLKLDRNRPIGDGLKMDLPENGHSWQRFYREIEQYALYNPHTKDTVKELLRELATTPIAKTEERLEYSQATLIVTLSNGAQGVFKGKSFGRDYQTPPDLMYFSEFDRHNAEIAAFHLDKILGFYRAPPSVGRWINVSSEVTPGPKMLMYQSPVGNSCFLVRCRQYPSSMYGFCGEPQMLEGSLTIVLPGRLVPDRHHHHRHPWARTYNISKAPWELSEDYCEKVVKNDLRFSRGRILMDLIDLAVFDFLTGEFSKANYDCNSCLAPLKQCCLIRQSTMVKLIKLYRGPDSLSGLLRTSLNSDPVAPVLLKNHLDAVDRRLGKVLKTVSDCISNKGSWDNVVIDDEF</sequence>
<comment type="subcellular location">
    <subcellularLocation>
        <location evidence="1">Golgi apparatus</location>
    </subcellularLocation>
</comment>
<keyword evidence="3" id="KW-0333">Golgi apparatus</keyword>
<dbReference type="EMBL" id="CAJHNH020003166">
    <property type="protein sequence ID" value="CAG5128681.1"/>
    <property type="molecule type" value="Genomic_DNA"/>
</dbReference>